<dbReference type="SMART" id="SM00053">
    <property type="entry name" value="DYNc"/>
    <property type="match status" value="1"/>
</dbReference>
<gene>
    <name evidence="4" type="ORF">HGRIS_003158</name>
</gene>
<dbReference type="Gene3D" id="1.20.120.1240">
    <property type="entry name" value="Dynamin, middle domain"/>
    <property type="match status" value="1"/>
</dbReference>
<feature type="domain" description="GED" evidence="3">
    <location>
        <begin position="555"/>
        <end position="649"/>
    </location>
</feature>
<organism evidence="4 5">
    <name type="scientific">Hohenbuehelia grisea</name>
    <dbReference type="NCBI Taxonomy" id="104357"/>
    <lineage>
        <taxon>Eukaryota</taxon>
        <taxon>Fungi</taxon>
        <taxon>Dikarya</taxon>
        <taxon>Basidiomycota</taxon>
        <taxon>Agaricomycotina</taxon>
        <taxon>Agaricomycetes</taxon>
        <taxon>Agaricomycetidae</taxon>
        <taxon>Agaricales</taxon>
        <taxon>Pleurotineae</taxon>
        <taxon>Pleurotaceae</taxon>
        <taxon>Hohenbuehelia</taxon>
    </lineage>
</organism>
<dbReference type="SUPFAM" id="SSF52540">
    <property type="entry name" value="P-loop containing nucleoside triphosphate hydrolases"/>
    <property type="match status" value="1"/>
</dbReference>
<dbReference type="InterPro" id="IPR022812">
    <property type="entry name" value="Dynamin"/>
</dbReference>
<dbReference type="Gene3D" id="3.40.50.300">
    <property type="entry name" value="P-loop containing nucleotide triphosphate hydrolases"/>
    <property type="match status" value="1"/>
</dbReference>
<dbReference type="Pfam" id="PF01031">
    <property type="entry name" value="Dynamin_M"/>
    <property type="match status" value="1"/>
</dbReference>
<accession>A0ABR3JNM1</accession>
<name>A0ABR3JNM1_9AGAR</name>
<dbReference type="EMBL" id="JASNQZ010000006">
    <property type="protein sequence ID" value="KAL0957060.1"/>
    <property type="molecule type" value="Genomic_DNA"/>
</dbReference>
<dbReference type="Pfam" id="PF02212">
    <property type="entry name" value="GED"/>
    <property type="match status" value="1"/>
</dbReference>
<dbReference type="PANTHER" id="PTHR11566:SF21">
    <property type="entry name" value="DYNAMIN RELATED PROTEIN 1, ISOFORM A"/>
    <property type="match status" value="1"/>
</dbReference>
<dbReference type="Pfam" id="PF00350">
    <property type="entry name" value="Dynamin_N"/>
    <property type="match status" value="1"/>
</dbReference>
<dbReference type="InterPro" id="IPR000375">
    <property type="entry name" value="Dynamin_stalk"/>
</dbReference>
<keyword evidence="5" id="KW-1185">Reference proteome</keyword>
<dbReference type="Proteomes" id="UP001556367">
    <property type="component" value="Unassembled WGS sequence"/>
</dbReference>
<keyword evidence="2" id="KW-0342">GTP-binding</keyword>
<keyword evidence="1" id="KW-0547">Nucleotide-binding</keyword>
<protein>
    <recommendedName>
        <fullName evidence="3">GED domain-containing protein</fullName>
    </recommendedName>
</protein>
<evidence type="ECO:0000256" key="1">
    <source>
        <dbReference type="ARBA" id="ARBA00022741"/>
    </source>
</evidence>
<dbReference type="PANTHER" id="PTHR11566">
    <property type="entry name" value="DYNAMIN"/>
    <property type="match status" value="1"/>
</dbReference>
<proteinExistence type="predicted"/>
<sequence>MLCSLHSVADSWYCTISLQKRFDSAGNKLAVYQSETFAPHITDKAEVDLWIRRAQAAILSAHRSADVFQNASAGDLQNIMQTDPEVSMFSKNVICIDIYDPEATDLSFMDLPGLVLNDEPETIALVYSLVSGEIRTPNTIILTAIPMTDDMKNQQAVQLARDADPDGERTIGVLTKVDMLTQGSTTLIQTYKDLLMGHSDEDRLKHGYYCVRLSDDQQRSRGISRGESKDFEEKFFRQTAPWNSENMDSKRLGVANLVSNLGSLLVDLIEKSLPGLQEQALNKYRQSAADLLALPPRISNNPLAETLLRTSKFCEDFTRMIQGECRKEYVQTNRLRYKQFRQDIRNTAPRFRPLSRADKDPEILFHAAEDGDAGFKGERDVIDLDHVRQRIADARGWELDGHVPFKPTKDLIKLSIVDWRLPMIQCFESVGQTFHQYTDSLLDHHFGQFKGLREYVRRLVMIDMELAEKKSLEMLDICLEMEDEPIFTQNDHDFHSLQTKWLEIYRHAFETRRYSPSATLEEVPGFIPARYGLPVPVAPSQPIRSGRDPEIYRHELIVMADVRAYFQIAYKRYIDVVPLAIEKNLHRNLASKLNASLIGSLVTDPNTTEHLAVLLAEDPIVSRRRLDLEQRKKGLEKVLEKLDQFVGSQ</sequence>
<comment type="caution">
    <text evidence="4">The sequence shown here is derived from an EMBL/GenBank/DDBJ whole genome shotgun (WGS) entry which is preliminary data.</text>
</comment>
<evidence type="ECO:0000256" key="2">
    <source>
        <dbReference type="ARBA" id="ARBA00023134"/>
    </source>
</evidence>
<dbReference type="InterPro" id="IPR003130">
    <property type="entry name" value="GED"/>
</dbReference>
<evidence type="ECO:0000313" key="5">
    <source>
        <dbReference type="Proteomes" id="UP001556367"/>
    </source>
</evidence>
<dbReference type="PROSITE" id="PS51388">
    <property type="entry name" value="GED"/>
    <property type="match status" value="1"/>
</dbReference>
<dbReference type="PRINTS" id="PR00195">
    <property type="entry name" value="DYNAMIN"/>
</dbReference>
<dbReference type="InterPro" id="IPR027417">
    <property type="entry name" value="P-loop_NTPase"/>
</dbReference>
<dbReference type="InterPro" id="IPR001401">
    <property type="entry name" value="Dynamin_GTPase"/>
</dbReference>
<reference evidence="5" key="1">
    <citation type="submission" date="2024-06" db="EMBL/GenBank/DDBJ databases">
        <title>Multi-omics analyses provide insights into the biosynthesis of the anticancer antibiotic pleurotin in Hohenbuehelia grisea.</title>
        <authorList>
            <person name="Weaver J.A."/>
            <person name="Alberti F."/>
        </authorList>
    </citation>
    <scope>NUCLEOTIDE SEQUENCE [LARGE SCALE GENOMIC DNA]</scope>
    <source>
        <strain evidence="5">T-177</strain>
    </source>
</reference>
<dbReference type="InterPro" id="IPR020850">
    <property type="entry name" value="GED_dom"/>
</dbReference>
<dbReference type="InterPro" id="IPR045063">
    <property type="entry name" value="Dynamin_N"/>
</dbReference>
<evidence type="ECO:0000259" key="3">
    <source>
        <dbReference type="PROSITE" id="PS51388"/>
    </source>
</evidence>
<evidence type="ECO:0000313" key="4">
    <source>
        <dbReference type="EMBL" id="KAL0957060.1"/>
    </source>
</evidence>